<gene>
    <name evidence="1" type="ORF">L201_001079</name>
</gene>
<evidence type="ECO:0000313" key="1">
    <source>
        <dbReference type="EMBL" id="WWC86206.1"/>
    </source>
</evidence>
<protein>
    <submittedName>
        <fullName evidence="1">Uncharacterized protein</fullName>
    </submittedName>
</protein>
<dbReference type="AlphaFoldDB" id="A0AAX4JLA4"/>
<name>A0AAX4JLA4_9TREE</name>
<accession>A0AAX4JLA4</accession>
<dbReference type="EMBL" id="CP144098">
    <property type="protein sequence ID" value="WWC86206.1"/>
    <property type="molecule type" value="Genomic_DNA"/>
</dbReference>
<keyword evidence="2" id="KW-1185">Reference proteome</keyword>
<evidence type="ECO:0000313" key="2">
    <source>
        <dbReference type="Proteomes" id="UP001355207"/>
    </source>
</evidence>
<dbReference type="RefSeq" id="XP_066072969.1">
    <property type="nucleotide sequence ID" value="XM_066216872.1"/>
</dbReference>
<proteinExistence type="predicted"/>
<reference evidence="1 2" key="1">
    <citation type="submission" date="2024-01" db="EMBL/GenBank/DDBJ databases">
        <title>Comparative genomics of Cryptococcus and Kwoniella reveals pathogenesis evolution and contrasting modes of karyotype evolution via chromosome fusion or intercentromeric recombination.</title>
        <authorList>
            <person name="Coelho M.A."/>
            <person name="David-Palma M."/>
            <person name="Shea T."/>
            <person name="Bowers K."/>
            <person name="McGinley-Smith S."/>
            <person name="Mohammad A.W."/>
            <person name="Gnirke A."/>
            <person name="Yurkov A.M."/>
            <person name="Nowrousian M."/>
            <person name="Sun S."/>
            <person name="Cuomo C.A."/>
            <person name="Heitman J."/>
        </authorList>
    </citation>
    <scope>NUCLEOTIDE SEQUENCE [LARGE SCALE GENOMIC DNA]</scope>
    <source>
        <strain evidence="1 2">CBS 6074</strain>
    </source>
</reference>
<dbReference type="Proteomes" id="UP001355207">
    <property type="component" value="Chromosome 1"/>
</dbReference>
<sequence>MPVLDQEQQAQFQKIGIQAGGDILSRITDATQLYVIEDEKESSIGQHYVRINTFIPRYIAQNEITYPYPSTVFIQIGKLVGMGALWDIYQAKIFPDETFDAKDGVKVLVKCTVYRDFDDNRYFGHNFETTLSMEDALESVGWEQDLYKHLETLLVT</sequence>
<dbReference type="GeneID" id="91091751"/>
<organism evidence="1 2">
    <name type="scientific">Kwoniella dendrophila CBS 6074</name>
    <dbReference type="NCBI Taxonomy" id="1295534"/>
    <lineage>
        <taxon>Eukaryota</taxon>
        <taxon>Fungi</taxon>
        <taxon>Dikarya</taxon>
        <taxon>Basidiomycota</taxon>
        <taxon>Agaricomycotina</taxon>
        <taxon>Tremellomycetes</taxon>
        <taxon>Tremellales</taxon>
        <taxon>Cryptococcaceae</taxon>
        <taxon>Kwoniella</taxon>
    </lineage>
</organism>